<evidence type="ECO:0000313" key="3">
    <source>
        <dbReference type="Proteomes" id="UP001153292"/>
    </source>
</evidence>
<evidence type="ECO:0000313" key="2">
    <source>
        <dbReference type="EMBL" id="CAH0402975.1"/>
    </source>
</evidence>
<name>A0ABN8B1W5_CHISP</name>
<organism evidence="2 3">
    <name type="scientific">Chilo suppressalis</name>
    <name type="common">Asiatic rice borer moth</name>
    <dbReference type="NCBI Taxonomy" id="168631"/>
    <lineage>
        <taxon>Eukaryota</taxon>
        <taxon>Metazoa</taxon>
        <taxon>Ecdysozoa</taxon>
        <taxon>Arthropoda</taxon>
        <taxon>Hexapoda</taxon>
        <taxon>Insecta</taxon>
        <taxon>Pterygota</taxon>
        <taxon>Neoptera</taxon>
        <taxon>Endopterygota</taxon>
        <taxon>Lepidoptera</taxon>
        <taxon>Glossata</taxon>
        <taxon>Ditrysia</taxon>
        <taxon>Pyraloidea</taxon>
        <taxon>Crambidae</taxon>
        <taxon>Crambinae</taxon>
        <taxon>Chilo</taxon>
    </lineage>
</organism>
<accession>A0ABN8B1W5</accession>
<keyword evidence="3" id="KW-1185">Reference proteome</keyword>
<protein>
    <recommendedName>
        <fullName evidence="4">C2H2-type domain-containing protein</fullName>
    </recommendedName>
</protein>
<feature type="region of interest" description="Disordered" evidence="1">
    <location>
        <begin position="63"/>
        <end position="102"/>
    </location>
</feature>
<proteinExistence type="predicted"/>
<dbReference type="PANTHER" id="PTHR40240:SF1">
    <property type="entry name" value="PLEXUS, ISOFORM A"/>
    <property type="match status" value="1"/>
</dbReference>
<reference evidence="2" key="1">
    <citation type="submission" date="2021-12" db="EMBL/GenBank/DDBJ databases">
        <authorList>
            <person name="King R."/>
        </authorList>
    </citation>
    <scope>NUCLEOTIDE SEQUENCE</scope>
</reference>
<sequence length="358" mass="38834">MDGIGRLGHDPPRGPSADWWVLTTAHAAGTNGLTCLPKHRGARDSADMSFQGEYAAQMLGLSGGAESTGARGEETPRPPSRPAVPSPAAPAPPSPYRKEEKETNHVANNKFNNRYPSGAGVGQGVATNAGTGAGAGAGEEEGVLDLRARDPSVISVGSQHSGASEPAGYLDAVRSTVSVYSGNSNSSSDRDILDLSMPDKNSMTEVCYVCGDEYKRGTLYNLHTKEPKDKTNKQAYFPIFGEQHPRPPRSRPKDAQGTVRACPACHHHLLQQWNTHQMDMWWRHLHAPHIITNMEEVIAPLVKRWRYRRCTHKLTSPSSKGDLPIRPSIDTKPAPTDIIICCVKIFSQSGSLRSLKYG</sequence>
<dbReference type="PANTHER" id="PTHR40240">
    <property type="entry name" value="PLEXUS, ISOFORM A"/>
    <property type="match status" value="1"/>
</dbReference>
<gene>
    <name evidence="2" type="ORF">CHILSU_LOCUS6235</name>
</gene>
<evidence type="ECO:0000256" key="1">
    <source>
        <dbReference type="SAM" id="MobiDB-lite"/>
    </source>
</evidence>
<dbReference type="Proteomes" id="UP001153292">
    <property type="component" value="Chromosome 22"/>
</dbReference>
<evidence type="ECO:0008006" key="4">
    <source>
        <dbReference type="Google" id="ProtNLM"/>
    </source>
</evidence>
<dbReference type="EMBL" id="OU963915">
    <property type="protein sequence ID" value="CAH0402975.1"/>
    <property type="molecule type" value="Genomic_DNA"/>
</dbReference>
<feature type="compositionally biased region" description="Pro residues" evidence="1">
    <location>
        <begin position="77"/>
        <end position="95"/>
    </location>
</feature>